<proteinExistence type="inferred from homology"/>
<keyword evidence="2" id="KW-0889">Transcription antitermination</keyword>
<evidence type="ECO:0000259" key="6">
    <source>
        <dbReference type="Pfam" id="PF01029"/>
    </source>
</evidence>
<dbReference type="PANTHER" id="PTHR11078:SF3">
    <property type="entry name" value="ANTITERMINATION NUSB DOMAIN-CONTAINING PROTEIN"/>
    <property type="match status" value="1"/>
</dbReference>
<dbReference type="PANTHER" id="PTHR11078">
    <property type="entry name" value="N UTILIZATION SUBSTANCE PROTEIN B-RELATED"/>
    <property type="match status" value="1"/>
</dbReference>
<evidence type="ECO:0000256" key="3">
    <source>
        <dbReference type="ARBA" id="ARBA00022884"/>
    </source>
</evidence>
<sequence length="127" mass="14326">SGLELGEQALNRLSSTLELPRLLLLADQEEVRLGAIERAAAVVSRRDAIDAELDGVMEGWRMARLPRIDQDILRLAVIDMTEIHTPARVACNEAVELAHRYSDDQGRRRINGILRRYTQAQAVTRRV</sequence>
<keyword evidence="4" id="KW-0805">Transcription regulation</keyword>
<accession>A0A524RQG0</accession>
<dbReference type="GO" id="GO:0006353">
    <property type="term" value="P:DNA-templated transcription termination"/>
    <property type="evidence" value="ECO:0007669"/>
    <property type="project" value="InterPro"/>
</dbReference>
<keyword evidence="3" id="KW-0694">RNA-binding</keyword>
<feature type="domain" description="NusB/RsmB/TIM44" evidence="6">
    <location>
        <begin position="37"/>
        <end position="118"/>
    </location>
</feature>
<dbReference type="GO" id="GO:0031564">
    <property type="term" value="P:transcription antitermination"/>
    <property type="evidence" value="ECO:0007669"/>
    <property type="project" value="UniProtKB-KW"/>
</dbReference>
<dbReference type="Gene3D" id="1.10.940.10">
    <property type="entry name" value="NusB-like"/>
    <property type="match status" value="1"/>
</dbReference>
<dbReference type="Pfam" id="PF01029">
    <property type="entry name" value="NusB"/>
    <property type="match status" value="1"/>
</dbReference>
<evidence type="ECO:0000256" key="5">
    <source>
        <dbReference type="ARBA" id="ARBA00023163"/>
    </source>
</evidence>
<keyword evidence="5" id="KW-0804">Transcription</keyword>
<dbReference type="SUPFAM" id="SSF48013">
    <property type="entry name" value="NusB-like"/>
    <property type="match status" value="1"/>
</dbReference>
<dbReference type="EMBL" id="SRMO01000031">
    <property type="protein sequence ID" value="TGG94709.1"/>
    <property type="molecule type" value="Genomic_DNA"/>
</dbReference>
<dbReference type="AlphaFoldDB" id="A0A524RQG0"/>
<dbReference type="InterPro" id="IPR006027">
    <property type="entry name" value="NusB_RsmB_TIM44"/>
</dbReference>
<evidence type="ECO:0000256" key="4">
    <source>
        <dbReference type="ARBA" id="ARBA00023015"/>
    </source>
</evidence>
<dbReference type="GO" id="GO:0005829">
    <property type="term" value="C:cytosol"/>
    <property type="evidence" value="ECO:0007669"/>
    <property type="project" value="TreeGrafter"/>
</dbReference>
<dbReference type="Proteomes" id="UP000317990">
    <property type="component" value="Unassembled WGS sequence"/>
</dbReference>
<gene>
    <name evidence="7" type="primary">nusB</name>
    <name evidence="7" type="ORF">ERJ67_01945</name>
</gene>
<protein>
    <submittedName>
        <fullName evidence="7">Transcription antitermination protein NusB</fullName>
    </submittedName>
</protein>
<comment type="caution">
    <text evidence="7">The sequence shown here is derived from an EMBL/GenBank/DDBJ whole genome shotgun (WGS) entry which is preliminary data.</text>
</comment>
<dbReference type="InterPro" id="IPR035926">
    <property type="entry name" value="NusB-like_sf"/>
</dbReference>
<reference evidence="7 8" key="1">
    <citation type="journal article" date="2019" name="mSystems">
        <title>Life at home and on the roam: Genomic adaptions reflect the dual lifestyle of an intracellular, facultative symbiont.</title>
        <authorList>
            <person name="Burgsdorf I."/>
        </authorList>
    </citation>
    <scope>NUCLEOTIDE SEQUENCE [LARGE SCALE GENOMIC DNA]</scope>
    <source>
        <strain evidence="7">277cV</strain>
    </source>
</reference>
<evidence type="ECO:0000313" key="7">
    <source>
        <dbReference type="EMBL" id="TGG94709.1"/>
    </source>
</evidence>
<evidence type="ECO:0000313" key="8">
    <source>
        <dbReference type="Proteomes" id="UP000317990"/>
    </source>
</evidence>
<name>A0A524RQG0_9CHRO</name>
<comment type="similarity">
    <text evidence="1">Belongs to the NusB family.</text>
</comment>
<evidence type="ECO:0000256" key="2">
    <source>
        <dbReference type="ARBA" id="ARBA00022814"/>
    </source>
</evidence>
<dbReference type="GO" id="GO:0003723">
    <property type="term" value="F:RNA binding"/>
    <property type="evidence" value="ECO:0007669"/>
    <property type="project" value="UniProtKB-KW"/>
</dbReference>
<dbReference type="InterPro" id="IPR011605">
    <property type="entry name" value="NusB_fam"/>
</dbReference>
<evidence type="ECO:0000256" key="1">
    <source>
        <dbReference type="ARBA" id="ARBA00005952"/>
    </source>
</evidence>
<dbReference type="NCBIfam" id="TIGR01951">
    <property type="entry name" value="nusB"/>
    <property type="match status" value="1"/>
</dbReference>
<organism evidence="7 8">
    <name type="scientific">Aphanocapsa feldmannii 277cV</name>
    <dbReference type="NCBI Taxonomy" id="2507553"/>
    <lineage>
        <taxon>Bacteria</taxon>
        <taxon>Bacillati</taxon>
        <taxon>Cyanobacteriota</taxon>
        <taxon>Cyanophyceae</taxon>
        <taxon>Oscillatoriophycideae</taxon>
        <taxon>Chroococcales</taxon>
        <taxon>Microcystaceae</taxon>
        <taxon>Aphanocapsa</taxon>
    </lineage>
</organism>
<feature type="non-terminal residue" evidence="7">
    <location>
        <position position="1"/>
    </location>
</feature>